<evidence type="ECO:0000256" key="3">
    <source>
        <dbReference type="PROSITE-ProRule" id="PRU00221"/>
    </source>
</evidence>
<comment type="caution">
    <text evidence="7">The sequence shown here is derived from an EMBL/GenBank/DDBJ whole genome shotgun (WGS) entry which is preliminary data.</text>
</comment>
<evidence type="ECO:0000256" key="4">
    <source>
        <dbReference type="PROSITE-ProRule" id="PRU00339"/>
    </source>
</evidence>
<gene>
    <name evidence="7" type="ORF">IXB50_12945</name>
</gene>
<feature type="repeat" description="TPR" evidence="4">
    <location>
        <begin position="958"/>
        <end position="991"/>
    </location>
</feature>
<keyword evidence="2" id="KW-0677">Repeat</keyword>
<evidence type="ECO:0000256" key="1">
    <source>
        <dbReference type="ARBA" id="ARBA00022574"/>
    </source>
</evidence>
<organism evidence="7 8">
    <name type="scientific">Leptothoe spongobia TAU-MAC 1115</name>
    <dbReference type="NCBI Taxonomy" id="1967444"/>
    <lineage>
        <taxon>Bacteria</taxon>
        <taxon>Bacillati</taxon>
        <taxon>Cyanobacteriota</taxon>
        <taxon>Cyanophyceae</taxon>
        <taxon>Nodosilineales</taxon>
        <taxon>Cymatolegaceae</taxon>
        <taxon>Leptothoe</taxon>
        <taxon>Leptothoe spongobia</taxon>
    </lineage>
</organism>
<dbReference type="EMBL" id="JADOES010000024">
    <property type="protein sequence ID" value="MBT9316331.1"/>
    <property type="molecule type" value="Genomic_DNA"/>
</dbReference>
<feature type="domain" description="Novel STAND NTPase 1" evidence="6">
    <location>
        <begin position="10"/>
        <end position="427"/>
    </location>
</feature>
<reference evidence="7" key="2">
    <citation type="journal article" date="2021" name="Mar. Drugs">
        <title>Genome Reduction and Secondary Metabolism of the Marine Sponge-Associated Cyanobacterium Leptothoe.</title>
        <authorList>
            <person name="Konstantinou D."/>
            <person name="Popin R.V."/>
            <person name="Fewer D.P."/>
            <person name="Sivonen K."/>
            <person name="Gkelis S."/>
        </authorList>
    </citation>
    <scope>NUCLEOTIDE SEQUENCE</scope>
    <source>
        <strain evidence="7">TAU-MAC 1115</strain>
    </source>
</reference>
<feature type="region of interest" description="Disordered" evidence="5">
    <location>
        <begin position="553"/>
        <end position="595"/>
    </location>
</feature>
<evidence type="ECO:0000259" key="6">
    <source>
        <dbReference type="Pfam" id="PF20703"/>
    </source>
</evidence>
<proteinExistence type="predicted"/>
<feature type="compositionally biased region" description="Basic and acidic residues" evidence="5">
    <location>
        <begin position="553"/>
        <end position="585"/>
    </location>
</feature>
<dbReference type="SMART" id="SM00320">
    <property type="entry name" value="WD40"/>
    <property type="match status" value="3"/>
</dbReference>
<dbReference type="InterPro" id="IPR001680">
    <property type="entry name" value="WD40_rpt"/>
</dbReference>
<name>A0A947GP24_9CYAN</name>
<dbReference type="Gene3D" id="1.25.40.10">
    <property type="entry name" value="Tetratricopeptide repeat domain"/>
    <property type="match status" value="1"/>
</dbReference>
<dbReference type="PRINTS" id="PR00320">
    <property type="entry name" value="GPROTEINBRPT"/>
</dbReference>
<evidence type="ECO:0000313" key="7">
    <source>
        <dbReference type="EMBL" id="MBT9316331.1"/>
    </source>
</evidence>
<dbReference type="Proteomes" id="UP000717364">
    <property type="component" value="Unassembled WGS sequence"/>
</dbReference>
<dbReference type="SUPFAM" id="SSF50978">
    <property type="entry name" value="WD40 repeat-like"/>
    <property type="match status" value="1"/>
</dbReference>
<keyword evidence="4" id="KW-0802">TPR repeat</keyword>
<accession>A0A947GP24</accession>
<sequence length="1273" mass="140235">MVASPTITNPFPGLRPFDLDEEHLFFGREGQADELLERLHQTGFLAVVGSSGSGKSSLVRAGLLPSLYSGFLNEASSHWRVALMRPGNAPIRNLAEALNQPDVFGQAPEDADRDLYTELTETTLRRGDLGLVEVVKQARMAVRESLLLVIDQFEELFRFKRMADTVAADDEAAAFVKLFLTAVQQEEVPIYVVLTMRSDFLGDCAQFRGLPEAINDSQYLIPRMTRDQRRSAVEGPVAVGEATIMPRLVNRVLNDMGDDPDQLPILQHAMMRTWRRWSQDHGPNEPLDLRHYEAVGGMTGALSQHADEIYQSLDDRSQTVAEKLFKCLTEKGPDNREIRRPTSLAEVCAVAGATPEEVIRVVDTFRATGRSFLIPPEGVELGEASVLDISHESFMRVWRRLKDWVDDEAQSAQIYRRLAETAALHEAGQAGYLQDPELTVGLTWRQVVQPNEVWAGRYAPEFEETMAFLDASAGDKELVQRRKNRVLYSFIGSLLMLSGVAMGAAGYAYVQWGVANEQTELAKEQTELANDRGDELEKRGKDLEDALGHAELARKEADSKRSEAVEAKKKAETANTEAQKRKQEAEQAQEAEAEQRQLAETAVVRAEEGEAEAQRQTNIARDQTKLAEENAIQAQRATARAEQEQQKAKIQALNSDIQAEALTVENLMASNLNFKALLTALELGQEIKQRESISSVGQILLTMKSHGKLVSAVSSDLKSSILPSRRLQAISVLREAYYAPDYLELQTLGGHSDAVWSVSFAPDGQTLASASGDGTVKLWDKSGRELQTLEGHSNAVWSVSFAPDGQTLASASTDGTVKLWDKSGRELQTLEGHSNAVWSVSFAPDGQTLASASADGTVKLWNFELEDLIAKSCGWISDYLTTHPQDLNTLKACQTPSLLAEAAPTLVVKALQVARRGKFDESVAQLQIAQSWNSLVDLDPDTDALDSDPRIVAARRVALHRVETGERLAERGDVEGAIIAYREALTLDPTIDLIPSTEDIRETDPVALVATGRLNQGKELAQSGNIDEAILAYQQAQDFGADIIAADWEMLCWNGSRYEASAEVLFACDNSLALAPDNNKWGWQARSIARALVNDLTGAAQDLEVVVDWLDSDQILFLPGEFKALRQQWLSILQNLENPFTPEIIEQASTSALPPGNVQVTLDWTGPVDLDMDVFDPNGDRRDIERYSNCAEPFPTTTQIDNVLWPLDSSPPLGNYTVTVKFDEACSEDGPTSADFSLNVLFQGNLHTFTGKVSVENPSEEFEFSIPPNLSGQ</sequence>
<dbReference type="AlphaFoldDB" id="A0A947GP24"/>
<evidence type="ECO:0000313" key="8">
    <source>
        <dbReference type="Proteomes" id="UP000717364"/>
    </source>
</evidence>
<dbReference type="PROSITE" id="PS50005">
    <property type="entry name" value="TPR"/>
    <property type="match status" value="1"/>
</dbReference>
<dbReference type="PANTHER" id="PTHR19848:SF8">
    <property type="entry name" value="F-BOX AND WD REPEAT DOMAIN CONTAINING 7"/>
    <property type="match status" value="1"/>
</dbReference>
<keyword evidence="8" id="KW-1185">Reference proteome</keyword>
<evidence type="ECO:0000256" key="5">
    <source>
        <dbReference type="SAM" id="MobiDB-lite"/>
    </source>
</evidence>
<dbReference type="PANTHER" id="PTHR19848">
    <property type="entry name" value="WD40 REPEAT PROTEIN"/>
    <property type="match status" value="1"/>
</dbReference>
<dbReference type="Pfam" id="PF20703">
    <property type="entry name" value="nSTAND1"/>
    <property type="match status" value="1"/>
</dbReference>
<dbReference type="InterPro" id="IPR027417">
    <property type="entry name" value="P-loop_NTPase"/>
</dbReference>
<dbReference type="Pfam" id="PF00400">
    <property type="entry name" value="WD40"/>
    <property type="match status" value="3"/>
</dbReference>
<reference evidence="7" key="1">
    <citation type="submission" date="2020-11" db="EMBL/GenBank/DDBJ databases">
        <authorList>
            <person name="Konstantinou D."/>
            <person name="Gkelis S."/>
            <person name="Popin R."/>
            <person name="Fewer D."/>
            <person name="Sivonen K."/>
        </authorList>
    </citation>
    <scope>NUCLEOTIDE SEQUENCE</scope>
    <source>
        <strain evidence="7">TAU-MAC 1115</strain>
    </source>
</reference>
<feature type="repeat" description="WD" evidence="3">
    <location>
        <begin position="748"/>
        <end position="780"/>
    </location>
</feature>
<dbReference type="InterPro" id="IPR049052">
    <property type="entry name" value="nSTAND1"/>
</dbReference>
<dbReference type="PROSITE" id="PS00678">
    <property type="entry name" value="WD_REPEATS_1"/>
    <property type="match status" value="1"/>
</dbReference>
<dbReference type="InterPro" id="IPR020472">
    <property type="entry name" value="WD40_PAC1"/>
</dbReference>
<dbReference type="Gene3D" id="3.40.50.300">
    <property type="entry name" value="P-loop containing nucleotide triphosphate hydrolases"/>
    <property type="match status" value="1"/>
</dbReference>
<evidence type="ECO:0000256" key="2">
    <source>
        <dbReference type="ARBA" id="ARBA00022737"/>
    </source>
</evidence>
<dbReference type="InterPro" id="IPR015943">
    <property type="entry name" value="WD40/YVTN_repeat-like_dom_sf"/>
</dbReference>
<dbReference type="SUPFAM" id="SSF52540">
    <property type="entry name" value="P-loop containing nucleoside triphosphate hydrolases"/>
    <property type="match status" value="1"/>
</dbReference>
<dbReference type="InterPro" id="IPR019775">
    <property type="entry name" value="WD40_repeat_CS"/>
</dbReference>
<feature type="repeat" description="WD" evidence="3">
    <location>
        <begin position="789"/>
        <end position="821"/>
    </location>
</feature>
<dbReference type="InterPro" id="IPR019734">
    <property type="entry name" value="TPR_rpt"/>
</dbReference>
<dbReference type="Gene3D" id="2.130.10.10">
    <property type="entry name" value="YVTN repeat-like/Quinoprotein amine dehydrogenase"/>
    <property type="match status" value="1"/>
</dbReference>
<dbReference type="SUPFAM" id="SSF48452">
    <property type="entry name" value="TPR-like"/>
    <property type="match status" value="1"/>
</dbReference>
<protein>
    <recommendedName>
        <fullName evidence="6">Novel STAND NTPase 1 domain-containing protein</fullName>
    </recommendedName>
</protein>
<dbReference type="InterPro" id="IPR011990">
    <property type="entry name" value="TPR-like_helical_dom_sf"/>
</dbReference>
<dbReference type="RefSeq" id="WP_215609399.1">
    <property type="nucleotide sequence ID" value="NZ_JADOES010000024.1"/>
</dbReference>
<dbReference type="PROSITE" id="PS50082">
    <property type="entry name" value="WD_REPEATS_2"/>
    <property type="match status" value="3"/>
</dbReference>
<dbReference type="PROSITE" id="PS50294">
    <property type="entry name" value="WD_REPEATS_REGION"/>
    <property type="match status" value="3"/>
</dbReference>
<keyword evidence="1 3" id="KW-0853">WD repeat</keyword>
<dbReference type="CDD" id="cd00200">
    <property type="entry name" value="WD40"/>
    <property type="match status" value="1"/>
</dbReference>
<feature type="repeat" description="WD" evidence="3">
    <location>
        <begin position="830"/>
        <end position="871"/>
    </location>
</feature>
<dbReference type="InterPro" id="IPR036322">
    <property type="entry name" value="WD40_repeat_dom_sf"/>
</dbReference>